<dbReference type="PROSITE" id="PS51959">
    <property type="entry name" value="ENDOU"/>
    <property type="match status" value="1"/>
</dbReference>
<comment type="subunit">
    <text evidence="3">Monomer.</text>
</comment>
<keyword evidence="9" id="KW-0464">Manganese</keyword>
<dbReference type="Pfam" id="PF09412">
    <property type="entry name" value="XendoU"/>
    <property type="match status" value="1"/>
</dbReference>
<feature type="domain" description="EndoU" evidence="11">
    <location>
        <begin position="8"/>
        <end position="280"/>
    </location>
</feature>
<dbReference type="SUPFAM" id="SSF142877">
    <property type="entry name" value="EndoU-like"/>
    <property type="match status" value="1"/>
</dbReference>
<dbReference type="EMBL" id="BNCO01000027">
    <property type="protein sequence ID" value="GIL57337.1"/>
    <property type="molecule type" value="Genomic_DNA"/>
</dbReference>
<dbReference type="GO" id="GO:0046872">
    <property type="term" value="F:metal ion binding"/>
    <property type="evidence" value="ECO:0007669"/>
    <property type="project" value="UniProtKB-KW"/>
</dbReference>
<dbReference type="PANTHER" id="PTHR12439">
    <property type="entry name" value="PLACENTAL PROTEIN 11-RELATED"/>
    <property type="match status" value="1"/>
</dbReference>
<dbReference type="Proteomes" id="UP000747399">
    <property type="component" value="Unassembled WGS sequence"/>
</dbReference>
<keyword evidence="8" id="KW-0694">RNA-binding</keyword>
<keyword evidence="7" id="KW-0378">Hydrolase</keyword>
<evidence type="ECO:0000313" key="12">
    <source>
        <dbReference type="EMBL" id="GIL57337.1"/>
    </source>
</evidence>
<evidence type="ECO:0000256" key="7">
    <source>
        <dbReference type="ARBA" id="ARBA00022801"/>
    </source>
</evidence>
<dbReference type="AlphaFoldDB" id="A0A8J4BB59"/>
<keyword evidence="4" id="KW-0540">Nuclease</keyword>
<dbReference type="GO" id="GO:0004521">
    <property type="term" value="F:RNA endonuclease activity"/>
    <property type="evidence" value="ECO:0007669"/>
    <property type="project" value="InterPro"/>
</dbReference>
<keyword evidence="13" id="KW-1185">Reference proteome</keyword>
<evidence type="ECO:0000256" key="1">
    <source>
        <dbReference type="ARBA" id="ARBA00001936"/>
    </source>
</evidence>
<protein>
    <recommendedName>
        <fullName evidence="11">EndoU domain-containing protein</fullName>
    </recommendedName>
</protein>
<evidence type="ECO:0000256" key="2">
    <source>
        <dbReference type="ARBA" id="ARBA00010168"/>
    </source>
</evidence>
<evidence type="ECO:0000256" key="6">
    <source>
        <dbReference type="ARBA" id="ARBA00022759"/>
    </source>
</evidence>
<dbReference type="InterPro" id="IPR018998">
    <property type="entry name" value="EndoU_C"/>
</dbReference>
<evidence type="ECO:0000259" key="11">
    <source>
        <dbReference type="PROSITE" id="PS51959"/>
    </source>
</evidence>
<keyword evidence="5" id="KW-0479">Metal-binding</keyword>
<organism evidence="12 13">
    <name type="scientific">Volvox africanus</name>
    <dbReference type="NCBI Taxonomy" id="51714"/>
    <lineage>
        <taxon>Eukaryota</taxon>
        <taxon>Viridiplantae</taxon>
        <taxon>Chlorophyta</taxon>
        <taxon>core chlorophytes</taxon>
        <taxon>Chlorophyceae</taxon>
        <taxon>CS clade</taxon>
        <taxon>Chlamydomonadales</taxon>
        <taxon>Volvocaceae</taxon>
        <taxon>Volvox</taxon>
    </lineage>
</organism>
<proteinExistence type="inferred from homology"/>
<evidence type="ECO:0000313" key="13">
    <source>
        <dbReference type="Proteomes" id="UP000747399"/>
    </source>
</evidence>
<keyword evidence="10" id="KW-0456">Lyase</keyword>
<comment type="caution">
    <text evidence="12">The sequence shown here is derived from an EMBL/GenBank/DDBJ whole genome shotgun (WGS) entry which is preliminary data.</text>
</comment>
<reference evidence="12" key="1">
    <citation type="journal article" date="2021" name="Proc. Natl. Acad. Sci. U.S.A.">
        <title>Three genomes in the algal genus Volvox reveal the fate of a haploid sex-determining region after a transition to homothallism.</title>
        <authorList>
            <person name="Yamamoto K."/>
            <person name="Hamaji T."/>
            <person name="Kawai-Toyooka H."/>
            <person name="Matsuzaki R."/>
            <person name="Takahashi F."/>
            <person name="Nishimura Y."/>
            <person name="Kawachi M."/>
            <person name="Noguchi H."/>
            <person name="Minakuchi Y."/>
            <person name="Umen J.G."/>
            <person name="Toyoda A."/>
            <person name="Nozaki H."/>
        </authorList>
    </citation>
    <scope>NUCLEOTIDE SEQUENCE</scope>
    <source>
        <strain evidence="12">NIES-3780</strain>
    </source>
</reference>
<comment type="similarity">
    <text evidence="2">Belongs to the ENDOU family.</text>
</comment>
<dbReference type="InterPro" id="IPR037227">
    <property type="entry name" value="EndoU-like"/>
</dbReference>
<accession>A0A8J4BB59</accession>
<dbReference type="GO" id="GO:0016787">
    <property type="term" value="F:hydrolase activity"/>
    <property type="evidence" value="ECO:0007669"/>
    <property type="project" value="UniProtKB-KW"/>
</dbReference>
<evidence type="ECO:0000256" key="8">
    <source>
        <dbReference type="ARBA" id="ARBA00022884"/>
    </source>
</evidence>
<dbReference type="PANTHER" id="PTHR12439:SF11">
    <property type="entry name" value="URIDYLATE-SPECIFIC ENDORIBONUCLEASE"/>
    <property type="match status" value="1"/>
</dbReference>
<sequence>MVEPTAAELENLSAAARKLWELDENRLKPGVDYAINVQDGKRHRERHDAASEKLFKGVKRETWTKPTYVIFYNLLDNYERETGQAEVETAQERKEINDFLTACMDTKVMQYCHKYCVARGVAPEGVADFKKALYQMWFSYYRRDGQNDSCGFEHVFVGESKGDAITGFHNWIQFFIEEGRGNVDYLGYIKPKQGRDDTDNEDRLISVAFSWKGEEKNVSTFFVGTSPEFELALYTMCFLINADETKTFLEIGPYDINIVCYRIRSKYGDKVATAYPDLLGEDPSNELANLTV</sequence>
<evidence type="ECO:0000256" key="3">
    <source>
        <dbReference type="ARBA" id="ARBA00011245"/>
    </source>
</evidence>
<evidence type="ECO:0000256" key="9">
    <source>
        <dbReference type="ARBA" id="ARBA00023211"/>
    </source>
</evidence>
<dbReference type="GO" id="GO:0016829">
    <property type="term" value="F:lyase activity"/>
    <property type="evidence" value="ECO:0007669"/>
    <property type="project" value="UniProtKB-KW"/>
</dbReference>
<name>A0A8J4BB59_9CHLO</name>
<gene>
    <name evidence="12" type="ORF">Vafri_12603</name>
</gene>
<evidence type="ECO:0000256" key="5">
    <source>
        <dbReference type="ARBA" id="ARBA00022723"/>
    </source>
</evidence>
<dbReference type="GO" id="GO:0003723">
    <property type="term" value="F:RNA binding"/>
    <property type="evidence" value="ECO:0007669"/>
    <property type="project" value="UniProtKB-KW"/>
</dbReference>
<dbReference type="CDD" id="cd21159">
    <property type="entry name" value="XendoU"/>
    <property type="match status" value="1"/>
</dbReference>
<evidence type="ECO:0000256" key="4">
    <source>
        <dbReference type="ARBA" id="ARBA00022722"/>
    </source>
</evidence>
<keyword evidence="6" id="KW-0255">Endonuclease</keyword>
<dbReference type="InterPro" id="IPR039787">
    <property type="entry name" value="ENDOU"/>
</dbReference>
<evidence type="ECO:0000256" key="10">
    <source>
        <dbReference type="ARBA" id="ARBA00023239"/>
    </source>
</evidence>
<comment type="cofactor">
    <cofactor evidence="1">
        <name>Mn(2+)</name>
        <dbReference type="ChEBI" id="CHEBI:29035"/>
    </cofactor>
</comment>